<evidence type="ECO:0000313" key="2">
    <source>
        <dbReference type="Proteomes" id="UP000076482"/>
    </source>
</evidence>
<accession>A0A164QM93</accession>
<dbReference type="AlphaFoldDB" id="A0A164QM93"/>
<proteinExistence type="predicted"/>
<dbReference type="EMBL" id="LJKE01000015">
    <property type="protein sequence ID" value="KZD71893.1"/>
    <property type="molecule type" value="Genomic_DNA"/>
</dbReference>
<dbReference type="PATRIC" id="fig|1396.535.peg.4099"/>
<organism evidence="1 2">
    <name type="scientific">Bacillus cereus</name>
    <dbReference type="NCBI Taxonomy" id="1396"/>
    <lineage>
        <taxon>Bacteria</taxon>
        <taxon>Bacillati</taxon>
        <taxon>Bacillota</taxon>
        <taxon>Bacilli</taxon>
        <taxon>Bacillales</taxon>
        <taxon>Bacillaceae</taxon>
        <taxon>Bacillus</taxon>
        <taxon>Bacillus cereus group</taxon>
    </lineage>
</organism>
<sequence>MRITAYTIMGSFPHLRNQMKKEFKRVGIVKTSEKYGYFVQVLGKAPYMNNMTIHQMKTVIEELNKLEDGFYNKES</sequence>
<comment type="caution">
    <text evidence="1">The sequence shown here is derived from an EMBL/GenBank/DDBJ whole genome shotgun (WGS) entry which is preliminary data.</text>
</comment>
<gene>
    <name evidence="1" type="ORF">B4088_0354</name>
</gene>
<dbReference type="Proteomes" id="UP000076482">
    <property type="component" value="Unassembled WGS sequence"/>
</dbReference>
<protein>
    <submittedName>
        <fullName evidence="1">Uncharacterized protein</fullName>
    </submittedName>
</protein>
<name>A0A164QM93_BACCE</name>
<reference evidence="1 2" key="1">
    <citation type="submission" date="2015-09" db="EMBL/GenBank/DDBJ databases">
        <title>Bacillus cereus food isolates.</title>
        <authorList>
            <person name="Boekhorst J."/>
        </authorList>
    </citation>
    <scope>NUCLEOTIDE SEQUENCE [LARGE SCALE GENOMIC DNA]</scope>
    <source>
        <strain evidence="1 2">B4088</strain>
    </source>
</reference>
<dbReference type="RefSeq" id="WP_063259591.1">
    <property type="nucleotide sequence ID" value="NZ_LJKE01000015.1"/>
</dbReference>
<evidence type="ECO:0000313" key="1">
    <source>
        <dbReference type="EMBL" id="KZD71893.1"/>
    </source>
</evidence>